<dbReference type="PANTHER" id="PTHR31728:SF5">
    <property type="entry name" value="OS07G0540200 PROTEIN"/>
    <property type="match status" value="1"/>
</dbReference>
<dbReference type="EMBL" id="JAXCGZ010003870">
    <property type="protein sequence ID" value="KAK7082858.1"/>
    <property type="molecule type" value="Genomic_DNA"/>
</dbReference>
<gene>
    <name evidence="2" type="ORF">SK128_013779</name>
</gene>
<dbReference type="GO" id="GO:0031593">
    <property type="term" value="F:polyubiquitin modification-dependent protein binding"/>
    <property type="evidence" value="ECO:0007669"/>
    <property type="project" value="TreeGrafter"/>
</dbReference>
<proteinExistence type="predicted"/>
<reference evidence="2 3" key="1">
    <citation type="submission" date="2023-11" db="EMBL/GenBank/DDBJ databases">
        <title>Halocaridina rubra genome assembly.</title>
        <authorList>
            <person name="Smith C."/>
        </authorList>
    </citation>
    <scope>NUCLEOTIDE SEQUENCE [LARGE SCALE GENOMIC DNA]</scope>
    <source>
        <strain evidence="2">EP-1</strain>
        <tissue evidence="2">Whole</tissue>
    </source>
</reference>
<comment type="caution">
    <text evidence="2">The sequence shown here is derived from an EMBL/GenBank/DDBJ whole genome shotgun (WGS) entry which is preliminary data.</text>
</comment>
<dbReference type="PRINTS" id="PR02051">
    <property type="entry name" value="PROTEINF175"/>
</dbReference>
<evidence type="ECO:0008006" key="4">
    <source>
        <dbReference type="Google" id="ProtNLM"/>
    </source>
</evidence>
<keyword evidence="3" id="KW-1185">Reference proteome</keyword>
<organism evidence="2 3">
    <name type="scientific">Halocaridina rubra</name>
    <name type="common">Hawaiian red shrimp</name>
    <dbReference type="NCBI Taxonomy" id="373956"/>
    <lineage>
        <taxon>Eukaryota</taxon>
        <taxon>Metazoa</taxon>
        <taxon>Ecdysozoa</taxon>
        <taxon>Arthropoda</taxon>
        <taxon>Crustacea</taxon>
        <taxon>Multicrustacea</taxon>
        <taxon>Malacostraca</taxon>
        <taxon>Eumalacostraca</taxon>
        <taxon>Eucarida</taxon>
        <taxon>Decapoda</taxon>
        <taxon>Pleocyemata</taxon>
        <taxon>Caridea</taxon>
        <taxon>Atyoidea</taxon>
        <taxon>Atyidae</taxon>
        <taxon>Halocaridina</taxon>
    </lineage>
</organism>
<dbReference type="GO" id="GO:0008608">
    <property type="term" value="P:attachment of spindle microtubules to kinetochore"/>
    <property type="evidence" value="ECO:0007669"/>
    <property type="project" value="TreeGrafter"/>
</dbReference>
<name>A0AAN8XN21_HALRR</name>
<feature type="region of interest" description="Disordered" evidence="1">
    <location>
        <begin position="284"/>
        <end position="460"/>
    </location>
</feature>
<protein>
    <recommendedName>
        <fullName evidence="4">BRCA1-A complex subunit Abraxas 1</fullName>
    </recommendedName>
</protein>
<feature type="compositionally biased region" description="Gly residues" evidence="1">
    <location>
        <begin position="398"/>
        <end position="413"/>
    </location>
</feature>
<dbReference type="AlphaFoldDB" id="A0AAN8XN21"/>
<feature type="compositionally biased region" description="Basic residues" evidence="1">
    <location>
        <begin position="353"/>
        <end position="364"/>
    </location>
</feature>
<evidence type="ECO:0000313" key="2">
    <source>
        <dbReference type="EMBL" id="KAK7082858.1"/>
    </source>
</evidence>
<evidence type="ECO:0000256" key="1">
    <source>
        <dbReference type="SAM" id="MobiDB-lite"/>
    </source>
</evidence>
<dbReference type="Pfam" id="PF21125">
    <property type="entry name" value="MPN_2A_DUB_like"/>
    <property type="match status" value="1"/>
</dbReference>
<feature type="compositionally biased region" description="Low complexity" evidence="1">
    <location>
        <begin position="365"/>
        <end position="390"/>
    </location>
</feature>
<accession>A0AAN8XN21</accession>
<evidence type="ECO:0000313" key="3">
    <source>
        <dbReference type="Proteomes" id="UP001381693"/>
    </source>
</evidence>
<dbReference type="GO" id="GO:0090307">
    <property type="term" value="P:mitotic spindle assembly"/>
    <property type="evidence" value="ECO:0007669"/>
    <property type="project" value="TreeGrafter"/>
</dbReference>
<feature type="compositionally biased region" description="Polar residues" evidence="1">
    <location>
        <begin position="451"/>
        <end position="460"/>
    </location>
</feature>
<dbReference type="CDD" id="cd23519">
    <property type="entry name" value="Abraxas-like_domain"/>
    <property type="match status" value="1"/>
</dbReference>
<feature type="compositionally biased region" description="Polar residues" evidence="1">
    <location>
        <begin position="425"/>
        <end position="440"/>
    </location>
</feature>
<dbReference type="InterPro" id="IPR023238">
    <property type="entry name" value="FAM175"/>
</dbReference>
<dbReference type="Proteomes" id="UP001381693">
    <property type="component" value="Unassembled WGS sequence"/>
</dbReference>
<dbReference type="PANTHER" id="PTHR31728">
    <property type="entry name" value="ABRAXAS FAMILY MEMBER"/>
    <property type="match status" value="1"/>
</dbReference>
<dbReference type="GO" id="GO:0070536">
    <property type="term" value="P:protein K63-linked deubiquitination"/>
    <property type="evidence" value="ECO:0007669"/>
    <property type="project" value="TreeGrafter"/>
</dbReference>
<dbReference type="GO" id="GO:0005634">
    <property type="term" value="C:nucleus"/>
    <property type="evidence" value="ECO:0007669"/>
    <property type="project" value="TreeGrafter"/>
</dbReference>
<dbReference type="GO" id="GO:0008017">
    <property type="term" value="F:microtubule binding"/>
    <property type="evidence" value="ECO:0007669"/>
    <property type="project" value="TreeGrafter"/>
</dbReference>
<sequence>MSGHTGVKVSCSGAVLASLLYETLRSGHPQEGFLLGTIESHISEHISDSQICNEKMETLINVSSFLPCTMIGSFYSGAGELDREKLSGYLGHSFKHVIGWYRSRGSCDDLYTREILLHQQLSKIMTHTGGHFILGILSCSPSNGNGTFTVSHKFMMQQNGNFEGVVLQVINMGDTSTAEYRLRPRNPALYTSNAVNTVLSSLENCEPGVTEAESLHSGLLKRLDNLLPKFSSSEKELEKVLEEVSCLRLLCGNNGVSLDFTPEIRNITDEQNLMEFEDTLSLSSHSLKGKATPQKGPVKKKGKLVKEDKGSPDLFGFVNKEMEKLQVKGLGSPPKRLSRSRTNTPSPVDVTKKSKYSTRTKRASSRNNSESNDESLSSMNKHSKSNSSESSQKDSQEGGSGGRGGGSKAGRGLGRTPSKERKSPSRVTRSQSPAVSNLRGTQRRRKEAWSDKSNSGSQEY</sequence>